<accession>A0A4D9D5V6</accession>
<sequence>MLHRMQKIYSVTLGLSFVISSVSMVVPVKSKPPSPPRPQPPPRPDNAVERLLIRAMATKLASISPDDAPPPPSSPTYEEMARSTMQLLNPVLAPDPLVLSARIARLLDEATPPFLRFLFQNLGASRVGCEANALVAPFFSTWLVGPARRVEGEVNGEAWQSTMLIEECRYLKAVDGCRHACVYLCKVPTQTFFESSLGVPVTLTPDFTDNSCRMCFGQAPPARLADDPVMQAGEGVPSLATTSCCGVAVEGKGSRSKDGRPLRTGGGGVYDQLASRQENV</sequence>
<dbReference type="Pfam" id="PF13225">
    <property type="entry name" value="D27-like_C"/>
    <property type="match status" value="1"/>
</dbReference>
<dbReference type="PANTHER" id="PTHR33591:SF4">
    <property type="entry name" value="OS08G0114100 PROTEIN"/>
    <property type="match status" value="1"/>
</dbReference>
<organism evidence="4 5">
    <name type="scientific">Nannochloropsis salina CCMP1776</name>
    <dbReference type="NCBI Taxonomy" id="1027361"/>
    <lineage>
        <taxon>Eukaryota</taxon>
        <taxon>Sar</taxon>
        <taxon>Stramenopiles</taxon>
        <taxon>Ochrophyta</taxon>
        <taxon>Eustigmatophyceae</taxon>
        <taxon>Eustigmatales</taxon>
        <taxon>Monodopsidaceae</taxon>
        <taxon>Microchloropsis</taxon>
        <taxon>Microchloropsis salina</taxon>
    </lineage>
</organism>
<evidence type="ECO:0000256" key="1">
    <source>
        <dbReference type="SAM" id="MobiDB-lite"/>
    </source>
</evidence>
<comment type="caution">
    <text evidence="4">The sequence shown here is derived from an EMBL/GenBank/DDBJ whole genome shotgun (WGS) entry which is preliminary data.</text>
</comment>
<keyword evidence="2" id="KW-0732">Signal</keyword>
<gene>
    <name evidence="4" type="ORF">NSK_001435</name>
</gene>
<dbReference type="EMBL" id="SDOX01000006">
    <property type="protein sequence ID" value="TFJ87101.1"/>
    <property type="molecule type" value="Genomic_DNA"/>
</dbReference>
<dbReference type="InterPro" id="IPR025114">
    <property type="entry name" value="D27-like_C"/>
</dbReference>
<feature type="chain" id="PRO_5020039690" description="Beta-carotene isomerase D27-like C-terminal domain-containing protein" evidence="2">
    <location>
        <begin position="31"/>
        <end position="280"/>
    </location>
</feature>
<reference evidence="4 5" key="1">
    <citation type="submission" date="2019-01" db="EMBL/GenBank/DDBJ databases">
        <title>Nuclear Genome Assembly of the Microalgal Biofuel strain Nannochloropsis salina CCMP1776.</title>
        <authorList>
            <person name="Hovde B."/>
        </authorList>
    </citation>
    <scope>NUCLEOTIDE SEQUENCE [LARGE SCALE GENOMIC DNA]</scope>
    <source>
        <strain evidence="4 5">CCMP1776</strain>
    </source>
</reference>
<feature type="signal peptide" evidence="2">
    <location>
        <begin position="1"/>
        <end position="30"/>
    </location>
</feature>
<proteinExistence type="predicted"/>
<feature type="compositionally biased region" description="Basic and acidic residues" evidence="1">
    <location>
        <begin position="252"/>
        <end position="261"/>
    </location>
</feature>
<feature type="domain" description="Beta-carotene isomerase D27-like C-terminal" evidence="3">
    <location>
        <begin position="142"/>
        <end position="222"/>
    </location>
</feature>
<keyword evidence="5" id="KW-1185">Reference proteome</keyword>
<dbReference type="AlphaFoldDB" id="A0A4D9D5V6"/>
<dbReference type="OrthoDB" id="416096at2759"/>
<dbReference type="InterPro" id="IPR038938">
    <property type="entry name" value="D27-like"/>
</dbReference>
<dbReference type="PANTHER" id="PTHR33591">
    <property type="entry name" value="BETA-CAROTENE ISOMERASE D27"/>
    <property type="match status" value="1"/>
</dbReference>
<dbReference type="GO" id="GO:0005506">
    <property type="term" value="F:iron ion binding"/>
    <property type="evidence" value="ECO:0007669"/>
    <property type="project" value="InterPro"/>
</dbReference>
<evidence type="ECO:0000313" key="5">
    <source>
        <dbReference type="Proteomes" id="UP000355283"/>
    </source>
</evidence>
<evidence type="ECO:0000256" key="2">
    <source>
        <dbReference type="SAM" id="SignalP"/>
    </source>
</evidence>
<protein>
    <recommendedName>
        <fullName evidence="3">Beta-carotene isomerase D27-like C-terminal domain-containing protein</fullName>
    </recommendedName>
</protein>
<evidence type="ECO:0000313" key="4">
    <source>
        <dbReference type="EMBL" id="TFJ87101.1"/>
    </source>
</evidence>
<dbReference type="Proteomes" id="UP000355283">
    <property type="component" value="Unassembled WGS sequence"/>
</dbReference>
<evidence type="ECO:0000259" key="3">
    <source>
        <dbReference type="Pfam" id="PF13225"/>
    </source>
</evidence>
<feature type="region of interest" description="Disordered" evidence="1">
    <location>
        <begin position="250"/>
        <end position="280"/>
    </location>
</feature>
<name>A0A4D9D5V6_9STRA</name>